<accession>A0ABD1QEM4</accession>
<evidence type="ECO:0000313" key="2">
    <source>
        <dbReference type="EMBL" id="KAL2474023.1"/>
    </source>
</evidence>
<keyword evidence="3" id="KW-1185">Reference proteome</keyword>
<dbReference type="InterPro" id="IPR008889">
    <property type="entry name" value="VQ"/>
</dbReference>
<name>A0ABD1QEM4_9LAMI</name>
<reference evidence="3" key="1">
    <citation type="submission" date="2024-07" db="EMBL/GenBank/DDBJ databases">
        <title>Two chromosome-level genome assemblies of Korean endemic species Abeliophyllum distichum and Forsythia ovata (Oleaceae).</title>
        <authorList>
            <person name="Jang H."/>
        </authorList>
    </citation>
    <scope>NUCLEOTIDE SEQUENCE [LARGE SCALE GENOMIC DNA]</scope>
</reference>
<comment type="caution">
    <text evidence="2">The sequence shown here is derived from an EMBL/GenBank/DDBJ whole genome shotgun (WGS) entry which is preliminary data.</text>
</comment>
<sequence length="135" mass="15002">MAGTEEIEEATNISRTNQSGEKFLQMKKSICALTHSTSINSTTPTSIHLSLQSPGSNIAQENLQYWVMEKQSCVPNSLAFSKEFTDNIESQEIIKTDAANFRVLVQRLTGKPTDSNCGKKKTKILFSNKPMAKQM</sequence>
<dbReference type="Proteomes" id="UP001604277">
    <property type="component" value="Unassembled WGS sequence"/>
</dbReference>
<dbReference type="Pfam" id="PF05678">
    <property type="entry name" value="VQ"/>
    <property type="match status" value="1"/>
</dbReference>
<dbReference type="AlphaFoldDB" id="A0ABD1QEM4"/>
<protein>
    <submittedName>
        <fullName evidence="2">VQ motif-containing protein</fullName>
    </submittedName>
</protein>
<evidence type="ECO:0000313" key="3">
    <source>
        <dbReference type="Proteomes" id="UP001604277"/>
    </source>
</evidence>
<organism evidence="2 3">
    <name type="scientific">Forsythia ovata</name>
    <dbReference type="NCBI Taxonomy" id="205694"/>
    <lineage>
        <taxon>Eukaryota</taxon>
        <taxon>Viridiplantae</taxon>
        <taxon>Streptophyta</taxon>
        <taxon>Embryophyta</taxon>
        <taxon>Tracheophyta</taxon>
        <taxon>Spermatophyta</taxon>
        <taxon>Magnoliopsida</taxon>
        <taxon>eudicotyledons</taxon>
        <taxon>Gunneridae</taxon>
        <taxon>Pentapetalae</taxon>
        <taxon>asterids</taxon>
        <taxon>lamiids</taxon>
        <taxon>Lamiales</taxon>
        <taxon>Oleaceae</taxon>
        <taxon>Forsythieae</taxon>
        <taxon>Forsythia</taxon>
    </lineage>
</organism>
<feature type="domain" description="VQ" evidence="1">
    <location>
        <begin position="93"/>
        <end position="114"/>
    </location>
</feature>
<evidence type="ECO:0000259" key="1">
    <source>
        <dbReference type="Pfam" id="PF05678"/>
    </source>
</evidence>
<gene>
    <name evidence="2" type="ORF">Fot_49759</name>
</gene>
<dbReference type="EMBL" id="JBFOLJ010000015">
    <property type="protein sequence ID" value="KAL2474023.1"/>
    <property type="molecule type" value="Genomic_DNA"/>
</dbReference>
<proteinExistence type="predicted"/>